<name>A0A8K1D6A4_9PASS</name>
<comment type="caution">
    <text evidence="2">The sequence shown here is derived from an EMBL/GenBank/DDBJ whole genome shotgun (WGS) entry which is preliminary data.</text>
</comment>
<gene>
    <name evidence="2" type="ORF">HGM15179_020452</name>
</gene>
<dbReference type="Proteomes" id="UP000796761">
    <property type="component" value="Unassembled WGS sequence"/>
</dbReference>
<dbReference type="AlphaFoldDB" id="A0A8K1D6A4"/>
<protein>
    <submittedName>
        <fullName evidence="2">Uncharacterized protein</fullName>
    </submittedName>
</protein>
<keyword evidence="3" id="KW-1185">Reference proteome</keyword>
<organism evidence="2 3">
    <name type="scientific">Zosterops borbonicus</name>
    <dbReference type="NCBI Taxonomy" id="364589"/>
    <lineage>
        <taxon>Eukaryota</taxon>
        <taxon>Metazoa</taxon>
        <taxon>Chordata</taxon>
        <taxon>Craniata</taxon>
        <taxon>Vertebrata</taxon>
        <taxon>Euteleostomi</taxon>
        <taxon>Archelosauria</taxon>
        <taxon>Archosauria</taxon>
        <taxon>Dinosauria</taxon>
        <taxon>Saurischia</taxon>
        <taxon>Theropoda</taxon>
        <taxon>Coelurosauria</taxon>
        <taxon>Aves</taxon>
        <taxon>Neognathae</taxon>
        <taxon>Neoaves</taxon>
        <taxon>Telluraves</taxon>
        <taxon>Australaves</taxon>
        <taxon>Passeriformes</taxon>
        <taxon>Sylvioidea</taxon>
        <taxon>Zosteropidae</taxon>
        <taxon>Zosterops</taxon>
    </lineage>
</organism>
<evidence type="ECO:0000313" key="3">
    <source>
        <dbReference type="Proteomes" id="UP000796761"/>
    </source>
</evidence>
<evidence type="ECO:0000256" key="1">
    <source>
        <dbReference type="SAM" id="MobiDB-lite"/>
    </source>
</evidence>
<proteinExistence type="predicted"/>
<sequence>MGAQRLWEAKEEGSQPGAAPLVQDEDQGSPPPCKSPALEQFFDPILRFLFHLSDQAVHAPKGSMDIWSLRGQVQATESFKFLAFMSMQEQEEQEEVYGSTVLECCLSGNFLVL</sequence>
<accession>A0A8K1D6A4</accession>
<dbReference type="EMBL" id="SWJQ01002299">
    <property type="protein sequence ID" value="TRZ06659.1"/>
    <property type="molecule type" value="Genomic_DNA"/>
</dbReference>
<reference evidence="2" key="1">
    <citation type="submission" date="2019-04" db="EMBL/GenBank/DDBJ databases">
        <title>Genome assembly of Zosterops borbonicus 15179.</title>
        <authorList>
            <person name="Leroy T."/>
            <person name="Anselmetti Y."/>
            <person name="Tilak M.-K."/>
            <person name="Nabholz B."/>
        </authorList>
    </citation>
    <scope>NUCLEOTIDE SEQUENCE</scope>
    <source>
        <strain evidence="2">HGM_15179</strain>
        <tissue evidence="2">Muscle</tissue>
    </source>
</reference>
<evidence type="ECO:0000313" key="2">
    <source>
        <dbReference type="EMBL" id="TRZ06659.1"/>
    </source>
</evidence>
<feature type="region of interest" description="Disordered" evidence="1">
    <location>
        <begin position="1"/>
        <end position="34"/>
    </location>
</feature>